<dbReference type="GO" id="GO:0000398">
    <property type="term" value="P:mRNA splicing, via spliceosome"/>
    <property type="evidence" value="ECO:0007669"/>
    <property type="project" value="TreeGrafter"/>
</dbReference>
<dbReference type="PROSITE" id="PS50102">
    <property type="entry name" value="RRM"/>
    <property type="match status" value="1"/>
</dbReference>
<evidence type="ECO:0000256" key="2">
    <source>
        <dbReference type="ARBA" id="ARBA00021080"/>
    </source>
</evidence>
<dbReference type="KEGG" id="aten:116288421"/>
<feature type="region of interest" description="Disordered" evidence="6">
    <location>
        <begin position="157"/>
        <end position="344"/>
    </location>
</feature>
<dbReference type="AlphaFoldDB" id="A0A6P8H6T9"/>
<dbReference type="SMART" id="SM00360">
    <property type="entry name" value="RRM"/>
    <property type="match status" value="1"/>
</dbReference>
<reference evidence="9" key="1">
    <citation type="submission" date="2025-08" db="UniProtKB">
        <authorList>
            <consortium name="RefSeq"/>
        </authorList>
    </citation>
    <scope>IDENTIFICATION</scope>
    <source>
        <tissue evidence="9">Tentacle</tissue>
    </source>
</reference>
<keyword evidence="3" id="KW-0539">Nucleus</keyword>
<dbReference type="InterPro" id="IPR051183">
    <property type="entry name" value="U1_U11-U12_snRNP_70-35kDa"/>
</dbReference>
<sequence length="344" mass="41292">MQNKLKYEVPTYHNWSQLAKFYHPLQAGSIDGTDTYPHDKAIWRALFAKYKPNKRVEGNPDCTLFVGRLNRDTTEATLIRCFSKYGNVKRCRLVRDVVTGLSRGYAFVEYENERDVKIAYREMYQTDIDGHEILVDYELERMLKGWIPRRLGGGLGGKKESGQLRFGGRDRPFRRPLPVEVLGQGHIGSNHDRDQNRENNRPRSFNRDSRDYRRDNRDNHRDSRDYQRDSRDYNRDSRDHSRDYDRDSRDSNRNSRDDSRDRDYSRDRSGSRSFDREKDSYRDERPKEAEDEVDRKRRSDTSRDRRGSKHERDRNEKDRHKERRDHSRHDSHRAKGDSSRKDRK</sequence>
<evidence type="ECO:0000313" key="9">
    <source>
        <dbReference type="RefSeq" id="XP_031551068.1"/>
    </source>
</evidence>
<organism evidence="8 9">
    <name type="scientific">Actinia tenebrosa</name>
    <name type="common">Australian red waratah sea anemone</name>
    <dbReference type="NCBI Taxonomy" id="6105"/>
    <lineage>
        <taxon>Eukaryota</taxon>
        <taxon>Metazoa</taxon>
        <taxon>Cnidaria</taxon>
        <taxon>Anthozoa</taxon>
        <taxon>Hexacorallia</taxon>
        <taxon>Actiniaria</taxon>
        <taxon>Actiniidae</taxon>
        <taxon>Actinia</taxon>
    </lineage>
</organism>
<accession>A0A6P8H6T9</accession>
<comment type="subcellular location">
    <subcellularLocation>
        <location evidence="1">Nucleus</location>
    </subcellularLocation>
</comment>
<evidence type="ECO:0000259" key="7">
    <source>
        <dbReference type="PROSITE" id="PS50102"/>
    </source>
</evidence>
<dbReference type="InterPro" id="IPR000504">
    <property type="entry name" value="RRM_dom"/>
</dbReference>
<feature type="domain" description="RRM" evidence="7">
    <location>
        <begin position="62"/>
        <end position="140"/>
    </location>
</feature>
<evidence type="ECO:0000256" key="1">
    <source>
        <dbReference type="ARBA" id="ARBA00004123"/>
    </source>
</evidence>
<dbReference type="OrthoDB" id="6159137at2759"/>
<dbReference type="FunFam" id="3.30.70.330:FF:000132">
    <property type="entry name" value="Small nuclear ribonucleoprotein U11/U12 subunit 35"/>
    <property type="match status" value="1"/>
</dbReference>
<evidence type="ECO:0000256" key="6">
    <source>
        <dbReference type="SAM" id="MobiDB-lite"/>
    </source>
</evidence>
<dbReference type="InParanoid" id="A0A6P8H6T9"/>
<dbReference type="GeneID" id="116288421"/>
<name>A0A6P8H6T9_ACTTE</name>
<evidence type="ECO:0000313" key="8">
    <source>
        <dbReference type="Proteomes" id="UP000515163"/>
    </source>
</evidence>
<evidence type="ECO:0000256" key="3">
    <source>
        <dbReference type="ARBA" id="ARBA00023242"/>
    </source>
</evidence>
<keyword evidence="5" id="KW-0694">RNA-binding</keyword>
<evidence type="ECO:0000256" key="5">
    <source>
        <dbReference type="PROSITE-ProRule" id="PRU00176"/>
    </source>
</evidence>
<dbReference type="Pfam" id="PF00076">
    <property type="entry name" value="RRM_1"/>
    <property type="match status" value="1"/>
</dbReference>
<dbReference type="RefSeq" id="XP_031551068.1">
    <property type="nucleotide sequence ID" value="XM_031695208.1"/>
</dbReference>
<dbReference type="Gene3D" id="3.30.70.330">
    <property type="match status" value="1"/>
</dbReference>
<dbReference type="Proteomes" id="UP000515163">
    <property type="component" value="Unplaced"/>
</dbReference>
<feature type="compositionally biased region" description="Basic and acidic residues" evidence="6">
    <location>
        <begin position="157"/>
        <end position="173"/>
    </location>
</feature>
<dbReference type="PANTHER" id="PTHR13952:SF6">
    <property type="entry name" value="U11_U12 SMALL NUCLEAR RIBONUCLEOPROTEIN 35 KDA PROTEIN"/>
    <property type="match status" value="1"/>
</dbReference>
<evidence type="ECO:0000256" key="4">
    <source>
        <dbReference type="ARBA" id="ARBA00031739"/>
    </source>
</evidence>
<dbReference type="SUPFAM" id="SSF54928">
    <property type="entry name" value="RNA-binding domain, RBD"/>
    <property type="match status" value="1"/>
</dbReference>
<proteinExistence type="predicted"/>
<protein>
    <recommendedName>
        <fullName evidence="2">U11/U12 small nuclear ribonucleoprotein 35 kDa protein</fullName>
    </recommendedName>
    <alternativeName>
        <fullName evidence="4">U1 snRNP-binding protein homolog</fullName>
    </alternativeName>
</protein>
<dbReference type="GO" id="GO:0017069">
    <property type="term" value="F:snRNA binding"/>
    <property type="evidence" value="ECO:0007669"/>
    <property type="project" value="TreeGrafter"/>
</dbReference>
<dbReference type="GO" id="GO:0003729">
    <property type="term" value="F:mRNA binding"/>
    <property type="evidence" value="ECO:0007669"/>
    <property type="project" value="TreeGrafter"/>
</dbReference>
<dbReference type="GO" id="GO:0071011">
    <property type="term" value="C:precatalytic spliceosome"/>
    <property type="evidence" value="ECO:0007669"/>
    <property type="project" value="TreeGrafter"/>
</dbReference>
<dbReference type="PANTHER" id="PTHR13952">
    <property type="entry name" value="U1 SMALL NUCLEAR RIBONUCLEOPROTEIN 70 KD"/>
    <property type="match status" value="1"/>
</dbReference>
<dbReference type="InterPro" id="IPR012677">
    <property type="entry name" value="Nucleotide-bd_a/b_plait_sf"/>
</dbReference>
<gene>
    <name evidence="9" type="primary">LOC116288421</name>
</gene>
<keyword evidence="8" id="KW-1185">Reference proteome</keyword>
<dbReference type="InterPro" id="IPR035979">
    <property type="entry name" value="RBD_domain_sf"/>
</dbReference>
<feature type="compositionally biased region" description="Basic and acidic residues" evidence="6">
    <location>
        <begin position="189"/>
        <end position="344"/>
    </location>
</feature>